<comment type="caution">
    <text evidence="1">The sequence shown here is derived from an EMBL/GenBank/DDBJ whole genome shotgun (WGS) entry which is preliminary data.</text>
</comment>
<evidence type="ECO:0000313" key="1">
    <source>
        <dbReference type="EMBL" id="TCV94667.1"/>
    </source>
</evidence>
<gene>
    <name evidence="1" type="ORF">EC912_103152</name>
</gene>
<dbReference type="Proteomes" id="UP000295645">
    <property type="component" value="Unassembled WGS sequence"/>
</dbReference>
<evidence type="ECO:0000313" key="2">
    <source>
        <dbReference type="Proteomes" id="UP000295645"/>
    </source>
</evidence>
<organism evidence="1 2">
    <name type="scientific">Luteibacter rhizovicinus</name>
    <dbReference type="NCBI Taxonomy" id="242606"/>
    <lineage>
        <taxon>Bacteria</taxon>
        <taxon>Pseudomonadati</taxon>
        <taxon>Pseudomonadota</taxon>
        <taxon>Gammaproteobacteria</taxon>
        <taxon>Lysobacterales</taxon>
        <taxon>Rhodanobacteraceae</taxon>
        <taxon>Luteibacter</taxon>
    </lineage>
</organism>
<dbReference type="SUPFAM" id="SSF51126">
    <property type="entry name" value="Pectin lyase-like"/>
    <property type="match status" value="1"/>
</dbReference>
<reference evidence="1 2" key="1">
    <citation type="submission" date="2019-03" db="EMBL/GenBank/DDBJ databases">
        <title>Above-ground endophytic microbial communities from plants in different locations in the United States.</title>
        <authorList>
            <person name="Frank C."/>
        </authorList>
    </citation>
    <scope>NUCLEOTIDE SEQUENCE [LARGE SCALE GENOMIC DNA]</scope>
    <source>
        <strain evidence="1 2">LP_13_YM</strain>
    </source>
</reference>
<dbReference type="InterPro" id="IPR011050">
    <property type="entry name" value="Pectin_lyase_fold/virulence"/>
</dbReference>
<accession>A0A4R3YPI9</accession>
<dbReference type="EMBL" id="SMCS01000003">
    <property type="protein sequence ID" value="TCV94667.1"/>
    <property type="molecule type" value="Genomic_DNA"/>
</dbReference>
<dbReference type="OrthoDB" id="626916at2"/>
<dbReference type="AlphaFoldDB" id="A0A4R3YPI9"/>
<dbReference type="RefSeq" id="WP_132143193.1">
    <property type="nucleotide sequence ID" value="NZ_SMCS01000003.1"/>
</dbReference>
<sequence length="725" mass="77398">MSLNPQDMLRLLPAVLRIRDLAQAEFSPGWLDAADRKNYLELQGVLDSGGVLTPAQQQIYGAVRERGLAGPLASLIGLLAEQIAALQENVEQLYDDQFIETCADWVVPYIGDLIGYRMLHGVTPAIASPRAEVAHTIGYRRRKGTVVCLEQLARDVTGWSATAVEFFQRIVVSQSMNHIRPQCLASPDMRNGNALERLNTAFDPVMHTIDVRRIASESGRYNIPNIGMFLWSISSWPLTGSPAISVDSRRWRFHPLGIDQPLYSHALPIVAFSGMSKPINVPEPISRRVLDAGKNDYYGAGLSLLLYELTGGTVTPVPATDVCICNLSDHAGTWAHLPTVNGKYAVDPVLGRIGARVDLPAGTSLAVDFQYGFSAPMGGGEYDREAETADASAPANLILVPDHHAHIQDAIAALGAKGGVVEIRDSGRYEEALAIAAPANSQIVLRAADGYRPTIVLTAPLVIGGGEQSAVRLNGLLIAGDTLTVGSGGSNALGVLEIAHCTLVPGIALHPDGSPVHRQTPGIDIDTPGVALTIRQSIVGGIRVHALSSANAADSIIDATDQTEVAYADHDNESAGGALSLVNCTVVGKIHARTLPLVSNSILMARLASPDDWTAPIVADRLQEGCIRFTYLSPGARVPRRYHCLPESADTVDLGTPHFVTLRYGSPAYAKLDRSSGDAVRGGADNDCEPGVFNAVAGVQREGNLRLRLSEYLRVGLEAGIFYES</sequence>
<name>A0A4R3YPI9_9GAMM</name>
<keyword evidence="2" id="KW-1185">Reference proteome</keyword>
<protein>
    <recommendedName>
        <fullName evidence="3">Tail protein P2 I</fullName>
    </recommendedName>
</protein>
<evidence type="ECO:0008006" key="3">
    <source>
        <dbReference type="Google" id="ProtNLM"/>
    </source>
</evidence>
<proteinExistence type="predicted"/>